<dbReference type="Pfam" id="PF00890">
    <property type="entry name" value="FAD_binding_2"/>
    <property type="match status" value="1"/>
</dbReference>
<evidence type="ECO:0000256" key="1">
    <source>
        <dbReference type="ARBA" id="ARBA00001974"/>
    </source>
</evidence>
<dbReference type="InterPro" id="IPR036188">
    <property type="entry name" value="FAD/NAD-bd_sf"/>
</dbReference>
<reference evidence="15 16" key="1">
    <citation type="submission" date="2021-01" db="EMBL/GenBank/DDBJ databases">
        <title>Paenibacillus sp.nov. isolated from the rhizosphere soil of tomato plant.</title>
        <authorList>
            <person name="Thin K.K."/>
            <person name="Zhang X."/>
            <person name="He S."/>
        </authorList>
    </citation>
    <scope>NUCLEOTIDE SEQUENCE [LARGE SCALE GENOMIC DNA]</scope>
    <source>
        <strain evidence="15 16">DXFW5</strain>
    </source>
</reference>
<dbReference type="InterPro" id="IPR037099">
    <property type="entry name" value="Fum_R/Succ_DH_flav-like_C_sf"/>
</dbReference>
<keyword evidence="7 12" id="KW-0662">Pyridine nucleotide biosynthesis</keyword>
<evidence type="ECO:0000259" key="13">
    <source>
        <dbReference type="Pfam" id="PF00890"/>
    </source>
</evidence>
<keyword evidence="9 12" id="KW-0560">Oxidoreductase</keyword>
<name>A0ABS2HE14_9BACL</name>
<comment type="cofactor">
    <cofactor evidence="1 12">
        <name>FAD</name>
        <dbReference type="ChEBI" id="CHEBI:57692"/>
    </cofactor>
</comment>
<evidence type="ECO:0000256" key="2">
    <source>
        <dbReference type="ARBA" id="ARBA00004950"/>
    </source>
</evidence>
<protein>
    <recommendedName>
        <fullName evidence="5 11">L-aspartate oxidase</fullName>
        <ecNumber evidence="4 11">1.4.3.16</ecNumber>
    </recommendedName>
</protein>
<comment type="caution">
    <text evidence="15">The sequence shown here is derived from an EMBL/GenBank/DDBJ whole genome shotgun (WGS) entry which is preliminary data.</text>
</comment>
<dbReference type="PIRSF" id="PIRSF000171">
    <property type="entry name" value="SDHA_APRA_LASPO"/>
    <property type="match status" value="1"/>
</dbReference>
<dbReference type="InterPro" id="IPR027477">
    <property type="entry name" value="Succ_DH/fumarate_Rdtase_cat_sf"/>
</dbReference>
<dbReference type="InterPro" id="IPR015939">
    <property type="entry name" value="Fum_Rdtase/Succ_DH_flav-like_C"/>
</dbReference>
<keyword evidence="6 12" id="KW-0285">Flavoprotein</keyword>
<evidence type="ECO:0000256" key="7">
    <source>
        <dbReference type="ARBA" id="ARBA00022642"/>
    </source>
</evidence>
<keyword evidence="16" id="KW-1185">Reference proteome</keyword>
<evidence type="ECO:0000256" key="11">
    <source>
        <dbReference type="NCBIfam" id="TIGR00551"/>
    </source>
</evidence>
<dbReference type="EC" id="1.4.3.16" evidence="4 11"/>
<dbReference type="GO" id="GO:0008734">
    <property type="term" value="F:L-aspartate oxidase activity"/>
    <property type="evidence" value="ECO:0007669"/>
    <property type="project" value="UniProtKB-EC"/>
</dbReference>
<sequence length="538" mass="59391">MIPQYLVDFEAGQLPVVDTDVIVIGSGIAGLFTAIKASEKERVILITKKSMLESNTRYAQGGIAAVISEEDSPVYHRQDTLLAGAGLCSSEAVDILVNEGPEGVKELMMLGTAFDLENGELALTKEGAHSHRRILHAHGDATGYEIVRALSEQAGAHPNIEVWDNHYVIDLITEENECLGALVQRPDGQRVFLRGNATILCSGGAGQLYRYTTNPEVATGDGVAIAYRAGAILRDMEFIQFHPTSLCYPGAPRFLISEAVRGEGAVLRNIKGERFMSKYHELLELAPRDIVARAIVSEMEATGASIVYLDITHEDPEKVRSRFPTIYETCLGYGLDLTADWIPVAPAAHYMMGGVRVSHHGETSVHRLFACGEVSSTGVHGANRLASNSLSEAIVFGRRIIQRIQELPPRTRTGETVAYHDGRLAPAPSSLVERRLDLQKTMVRRAGLRRTAEGLANGITELERHQAIFSQALHTREEWEYANMLTCALLLAKSALAREESRGGHYREDFPERSDEKWRKHLLWQRDKGMLEETSDDV</sequence>
<proteinExistence type="inferred from homology"/>
<evidence type="ECO:0000256" key="4">
    <source>
        <dbReference type="ARBA" id="ARBA00012173"/>
    </source>
</evidence>
<dbReference type="SUPFAM" id="SSF56425">
    <property type="entry name" value="Succinate dehydrogenase/fumarate reductase flavoprotein, catalytic domain"/>
    <property type="match status" value="1"/>
</dbReference>
<dbReference type="PANTHER" id="PTHR42716:SF2">
    <property type="entry name" value="L-ASPARTATE OXIDASE, CHLOROPLASTIC"/>
    <property type="match status" value="1"/>
</dbReference>
<comment type="similarity">
    <text evidence="3 12">Belongs to the FAD-dependent oxidoreductase 2 family. NadB subfamily.</text>
</comment>
<evidence type="ECO:0000313" key="16">
    <source>
        <dbReference type="Proteomes" id="UP001516620"/>
    </source>
</evidence>
<dbReference type="Gene3D" id="3.90.700.10">
    <property type="entry name" value="Succinate dehydrogenase/fumarate reductase flavoprotein, catalytic domain"/>
    <property type="match status" value="1"/>
</dbReference>
<gene>
    <name evidence="15" type="primary">nadB</name>
    <name evidence="15" type="ORF">IM700_021795</name>
</gene>
<evidence type="ECO:0000313" key="15">
    <source>
        <dbReference type="EMBL" id="MBM6998309.1"/>
    </source>
</evidence>
<dbReference type="InterPro" id="IPR005288">
    <property type="entry name" value="NadB"/>
</dbReference>
<evidence type="ECO:0000259" key="14">
    <source>
        <dbReference type="Pfam" id="PF02910"/>
    </source>
</evidence>
<evidence type="ECO:0000256" key="5">
    <source>
        <dbReference type="ARBA" id="ARBA00021901"/>
    </source>
</evidence>
<dbReference type="EMBL" id="JADCNN020000033">
    <property type="protein sequence ID" value="MBM6998309.1"/>
    <property type="molecule type" value="Genomic_DNA"/>
</dbReference>
<comment type="catalytic activity">
    <reaction evidence="10">
        <text>L-aspartate + O2 = iminosuccinate + H2O2</text>
        <dbReference type="Rhea" id="RHEA:25876"/>
        <dbReference type="ChEBI" id="CHEBI:15379"/>
        <dbReference type="ChEBI" id="CHEBI:16240"/>
        <dbReference type="ChEBI" id="CHEBI:29991"/>
        <dbReference type="ChEBI" id="CHEBI:77875"/>
        <dbReference type="EC" id="1.4.3.16"/>
    </reaction>
    <physiologicalReaction direction="left-to-right" evidence="10">
        <dbReference type="Rhea" id="RHEA:25877"/>
    </physiologicalReaction>
</comment>
<dbReference type="NCBIfam" id="TIGR00551">
    <property type="entry name" value="nadB"/>
    <property type="match status" value="1"/>
</dbReference>
<dbReference type="InterPro" id="IPR003953">
    <property type="entry name" value="FAD-dep_OxRdtase_2_FAD-bd"/>
</dbReference>
<accession>A0ABS2HE14</accession>
<organism evidence="15 16">
    <name type="scientific">Paenibacillus rhizolycopersici</name>
    <dbReference type="NCBI Taxonomy" id="2780073"/>
    <lineage>
        <taxon>Bacteria</taxon>
        <taxon>Bacillati</taxon>
        <taxon>Bacillota</taxon>
        <taxon>Bacilli</taxon>
        <taxon>Bacillales</taxon>
        <taxon>Paenibacillaceae</taxon>
        <taxon>Paenibacillus</taxon>
    </lineage>
</organism>
<dbReference type="Proteomes" id="UP001516620">
    <property type="component" value="Unassembled WGS sequence"/>
</dbReference>
<dbReference type="SUPFAM" id="SSF51905">
    <property type="entry name" value="FAD/NAD(P)-binding domain"/>
    <property type="match status" value="1"/>
</dbReference>
<dbReference type="SUPFAM" id="SSF46977">
    <property type="entry name" value="Succinate dehydrogenase/fumarate reductase flavoprotein C-terminal domain"/>
    <property type="match status" value="1"/>
</dbReference>
<evidence type="ECO:0000256" key="6">
    <source>
        <dbReference type="ARBA" id="ARBA00022630"/>
    </source>
</evidence>
<evidence type="ECO:0000256" key="10">
    <source>
        <dbReference type="ARBA" id="ARBA00048305"/>
    </source>
</evidence>
<comment type="function">
    <text evidence="12">Catalyzes the oxidation of L-aspartate to iminoaspartate.</text>
</comment>
<evidence type="ECO:0000256" key="8">
    <source>
        <dbReference type="ARBA" id="ARBA00022827"/>
    </source>
</evidence>
<evidence type="ECO:0000256" key="3">
    <source>
        <dbReference type="ARBA" id="ARBA00008562"/>
    </source>
</evidence>
<dbReference type="RefSeq" id="WP_193419019.1">
    <property type="nucleotide sequence ID" value="NZ_JADCNN020000033.1"/>
</dbReference>
<dbReference type="Gene3D" id="3.50.50.60">
    <property type="entry name" value="FAD/NAD(P)-binding domain"/>
    <property type="match status" value="1"/>
</dbReference>
<dbReference type="Pfam" id="PF02910">
    <property type="entry name" value="Succ_DH_flav_C"/>
    <property type="match status" value="1"/>
</dbReference>
<dbReference type="PRINTS" id="PR00368">
    <property type="entry name" value="FADPNR"/>
</dbReference>
<feature type="domain" description="Fumarate reductase/succinate dehydrogenase flavoprotein-like C-terminal" evidence="14">
    <location>
        <begin position="435"/>
        <end position="527"/>
    </location>
</feature>
<feature type="domain" description="FAD-dependent oxidoreductase 2 FAD-binding" evidence="13">
    <location>
        <begin position="20"/>
        <end position="390"/>
    </location>
</feature>
<comment type="pathway">
    <text evidence="2 12">Cofactor biosynthesis; NAD(+) biosynthesis; iminoaspartate from L-aspartate (oxidase route): step 1/1.</text>
</comment>
<evidence type="ECO:0000256" key="9">
    <source>
        <dbReference type="ARBA" id="ARBA00023002"/>
    </source>
</evidence>
<dbReference type="PANTHER" id="PTHR42716">
    <property type="entry name" value="L-ASPARTATE OXIDASE"/>
    <property type="match status" value="1"/>
</dbReference>
<dbReference type="Gene3D" id="1.20.58.100">
    <property type="entry name" value="Fumarate reductase/succinate dehydrogenase flavoprotein-like, C-terminal domain"/>
    <property type="match status" value="1"/>
</dbReference>
<dbReference type="NCBIfam" id="NF005701">
    <property type="entry name" value="PRK07512.1"/>
    <property type="match status" value="1"/>
</dbReference>
<keyword evidence="8 12" id="KW-0274">FAD</keyword>
<comment type="subcellular location">
    <subcellularLocation>
        <location evidence="12">Cytoplasm</location>
    </subcellularLocation>
</comment>
<evidence type="ECO:0000256" key="12">
    <source>
        <dbReference type="RuleBase" id="RU362049"/>
    </source>
</evidence>